<sequence>MKSLIFKKHLNLKFIIRMVNWHLSYYFLGRGTPITAGVYINDVCNYHCIMCDIRMKESPVIYPREAQERDIDALSNMGVIYYSISGGEPTLVKDLPERLAYASKKLPYVHLVTNGSTMTADLAKRLGATGIQEISISLDGLESFHNQMRGVSNAFEKAWKAINLLQIHAPKVDVVVNSILTPYNLDSLRGLRKKLEDTFPKIYSKYLPLTYHELFLNAEKNTFFLEGEVPSSVEEIKEFIEEAILDPKVVNSAQFLHRAVNFFNGSKDVLPEQKKCTYPYYSIQFDASGRPTPCLTGCSPQNVKTDAGLKNYIQSSSYKGLQKKLESCEKCRGSMML</sequence>
<protein>
    <recommendedName>
        <fullName evidence="5">Radical SAM core domain-containing protein</fullName>
    </recommendedName>
</protein>
<reference evidence="6" key="1">
    <citation type="submission" date="2018-05" db="EMBL/GenBank/DDBJ databases">
        <authorList>
            <person name="Lanie J.A."/>
            <person name="Ng W.-L."/>
            <person name="Kazmierczak K.M."/>
            <person name="Andrzejewski T.M."/>
            <person name="Davidsen T.M."/>
            <person name="Wayne K.J."/>
            <person name="Tettelin H."/>
            <person name="Glass J.I."/>
            <person name="Rusch D."/>
            <person name="Podicherti R."/>
            <person name="Tsui H.-C.T."/>
            <person name="Winkler M.E."/>
        </authorList>
    </citation>
    <scope>NUCLEOTIDE SEQUENCE</scope>
</reference>
<feature type="non-terminal residue" evidence="6">
    <location>
        <position position="337"/>
    </location>
</feature>
<dbReference type="EMBL" id="UINC01091759">
    <property type="protein sequence ID" value="SVC44770.1"/>
    <property type="molecule type" value="Genomic_DNA"/>
</dbReference>
<dbReference type="SUPFAM" id="SSF102114">
    <property type="entry name" value="Radical SAM enzymes"/>
    <property type="match status" value="1"/>
</dbReference>
<evidence type="ECO:0000313" key="6">
    <source>
        <dbReference type="EMBL" id="SVC44770.1"/>
    </source>
</evidence>
<evidence type="ECO:0000256" key="4">
    <source>
        <dbReference type="ARBA" id="ARBA00023014"/>
    </source>
</evidence>
<dbReference type="Gene3D" id="3.20.20.70">
    <property type="entry name" value="Aldolase class I"/>
    <property type="match status" value="1"/>
</dbReference>
<dbReference type="PROSITE" id="PS51918">
    <property type="entry name" value="RADICAL_SAM"/>
    <property type="match status" value="1"/>
</dbReference>
<keyword evidence="4" id="KW-0411">Iron-sulfur</keyword>
<feature type="domain" description="Radical SAM core" evidence="5">
    <location>
        <begin position="30"/>
        <end position="256"/>
    </location>
</feature>
<dbReference type="CDD" id="cd01335">
    <property type="entry name" value="Radical_SAM"/>
    <property type="match status" value="1"/>
</dbReference>
<dbReference type="InterPro" id="IPR013785">
    <property type="entry name" value="Aldolase_TIM"/>
</dbReference>
<proteinExistence type="predicted"/>
<dbReference type="InterPro" id="IPR050377">
    <property type="entry name" value="Radical_SAM_PqqE_MftC-like"/>
</dbReference>
<dbReference type="Pfam" id="PF04055">
    <property type="entry name" value="Radical_SAM"/>
    <property type="match status" value="1"/>
</dbReference>
<evidence type="ECO:0000256" key="2">
    <source>
        <dbReference type="ARBA" id="ARBA00022723"/>
    </source>
</evidence>
<dbReference type="GO" id="GO:0003824">
    <property type="term" value="F:catalytic activity"/>
    <property type="evidence" value="ECO:0007669"/>
    <property type="project" value="InterPro"/>
</dbReference>
<dbReference type="SFLD" id="SFLDS00029">
    <property type="entry name" value="Radical_SAM"/>
    <property type="match status" value="1"/>
</dbReference>
<evidence type="ECO:0000256" key="1">
    <source>
        <dbReference type="ARBA" id="ARBA00022691"/>
    </source>
</evidence>
<organism evidence="6">
    <name type="scientific">marine metagenome</name>
    <dbReference type="NCBI Taxonomy" id="408172"/>
    <lineage>
        <taxon>unclassified sequences</taxon>
        <taxon>metagenomes</taxon>
        <taxon>ecological metagenomes</taxon>
    </lineage>
</organism>
<dbReference type="PANTHER" id="PTHR11228:SF7">
    <property type="entry name" value="PQQA PEPTIDE CYCLASE"/>
    <property type="match status" value="1"/>
</dbReference>
<dbReference type="SMART" id="SM00729">
    <property type="entry name" value="Elp3"/>
    <property type="match status" value="1"/>
</dbReference>
<dbReference type="InterPro" id="IPR006638">
    <property type="entry name" value="Elp3/MiaA/NifB-like_rSAM"/>
</dbReference>
<keyword evidence="3" id="KW-0408">Iron</keyword>
<dbReference type="AlphaFoldDB" id="A0A382M7X2"/>
<gene>
    <name evidence="6" type="ORF">METZ01_LOCUS297624</name>
</gene>
<evidence type="ECO:0000256" key="3">
    <source>
        <dbReference type="ARBA" id="ARBA00023004"/>
    </source>
</evidence>
<dbReference type="InterPro" id="IPR007197">
    <property type="entry name" value="rSAM"/>
</dbReference>
<dbReference type="GO" id="GO:0046872">
    <property type="term" value="F:metal ion binding"/>
    <property type="evidence" value="ECO:0007669"/>
    <property type="project" value="UniProtKB-KW"/>
</dbReference>
<name>A0A382M7X2_9ZZZZ</name>
<evidence type="ECO:0000259" key="5">
    <source>
        <dbReference type="PROSITE" id="PS51918"/>
    </source>
</evidence>
<dbReference type="SFLD" id="SFLDG01067">
    <property type="entry name" value="SPASM/twitch_domain_containing"/>
    <property type="match status" value="1"/>
</dbReference>
<keyword evidence="1" id="KW-0949">S-adenosyl-L-methionine</keyword>
<accession>A0A382M7X2</accession>
<dbReference type="PANTHER" id="PTHR11228">
    <property type="entry name" value="RADICAL SAM DOMAIN PROTEIN"/>
    <property type="match status" value="1"/>
</dbReference>
<keyword evidence="2" id="KW-0479">Metal-binding</keyword>
<dbReference type="InterPro" id="IPR058240">
    <property type="entry name" value="rSAM_sf"/>
</dbReference>
<dbReference type="GO" id="GO:0051536">
    <property type="term" value="F:iron-sulfur cluster binding"/>
    <property type="evidence" value="ECO:0007669"/>
    <property type="project" value="UniProtKB-KW"/>
</dbReference>